<dbReference type="GO" id="GO:0016740">
    <property type="term" value="F:transferase activity"/>
    <property type="evidence" value="ECO:0007669"/>
    <property type="project" value="UniProtKB-KW"/>
</dbReference>
<evidence type="ECO:0000313" key="6">
    <source>
        <dbReference type="Proteomes" id="UP000012174"/>
    </source>
</evidence>
<feature type="domain" description="Gamma-glutamylcyclotransferase AIG2-like" evidence="4">
    <location>
        <begin position="17"/>
        <end position="151"/>
    </location>
</feature>
<dbReference type="OMA" id="DPEPWQK"/>
<dbReference type="OrthoDB" id="1044435at2759"/>
<dbReference type="HOGENOM" id="CLU_093936_1_2_1"/>
<dbReference type="Proteomes" id="UP000012174">
    <property type="component" value="Unassembled WGS sequence"/>
</dbReference>
<comment type="similarity">
    <text evidence="1">Belongs to the gamma-glutamylcyclotransferase family.</text>
</comment>
<sequence length="193" mass="22374">MASESQNPASDRTHAAFFYGTLVRLNLFDPRDANLCYRFATEGVSLLRSLHHFQPAILHGYCRRRIKHADYPGITPDPDHEVRGMYVTGLTNANMVKLDQFEGSEYERRTVKVRVLSKVGNDKGEGNVEGDEVDCEVYVFMSPEELEDREWDFQEFRTQKMKKWTREDYGFEDTDHFSPHQVNDQEKAAAVCK</sequence>
<organism evidence="5 6">
    <name type="scientific">Eutypa lata (strain UCR-EL1)</name>
    <name type="common">Grapevine dieback disease fungus</name>
    <name type="synonym">Eutypa armeniacae</name>
    <dbReference type="NCBI Taxonomy" id="1287681"/>
    <lineage>
        <taxon>Eukaryota</taxon>
        <taxon>Fungi</taxon>
        <taxon>Dikarya</taxon>
        <taxon>Ascomycota</taxon>
        <taxon>Pezizomycotina</taxon>
        <taxon>Sordariomycetes</taxon>
        <taxon>Xylariomycetidae</taxon>
        <taxon>Xylariales</taxon>
        <taxon>Diatrypaceae</taxon>
        <taxon>Eutypa</taxon>
    </lineage>
</organism>
<proteinExistence type="inferred from homology"/>
<dbReference type="KEGG" id="ela:UCREL1_8812"/>
<dbReference type="CDD" id="cd06661">
    <property type="entry name" value="GGCT_like"/>
    <property type="match status" value="1"/>
</dbReference>
<name>M7SIV9_EUTLA</name>
<dbReference type="EMBL" id="KB707110">
    <property type="protein sequence ID" value="EMR64228.1"/>
    <property type="molecule type" value="Genomic_DNA"/>
</dbReference>
<evidence type="ECO:0000256" key="3">
    <source>
        <dbReference type="ARBA" id="ARBA00030602"/>
    </source>
</evidence>
<accession>M7SIV9</accession>
<dbReference type="SUPFAM" id="SSF110857">
    <property type="entry name" value="Gamma-glutamyl cyclotransferase-like"/>
    <property type="match status" value="1"/>
</dbReference>
<dbReference type="Pfam" id="PF06094">
    <property type="entry name" value="GGACT"/>
    <property type="match status" value="1"/>
</dbReference>
<dbReference type="eggNOG" id="ENOG502S7T1">
    <property type="taxonomic scope" value="Eukaryota"/>
</dbReference>
<keyword evidence="2" id="KW-0808">Transferase</keyword>
<keyword evidence="6" id="KW-1185">Reference proteome</keyword>
<dbReference type="InterPro" id="IPR036568">
    <property type="entry name" value="GGCT-like_sf"/>
</dbReference>
<evidence type="ECO:0000313" key="5">
    <source>
        <dbReference type="EMBL" id="EMR64228.1"/>
    </source>
</evidence>
<evidence type="ECO:0000256" key="1">
    <source>
        <dbReference type="ARBA" id="ARBA00008861"/>
    </source>
</evidence>
<dbReference type="AlphaFoldDB" id="M7SIV9"/>
<protein>
    <recommendedName>
        <fullName evidence="3">Putative gamma-glutamylcyclotransferase</fullName>
    </recommendedName>
</protein>
<dbReference type="Gene3D" id="3.10.490.10">
    <property type="entry name" value="Gamma-glutamyl cyclotransferase-like"/>
    <property type="match status" value="1"/>
</dbReference>
<dbReference type="InterPro" id="IPR013024">
    <property type="entry name" value="GGCT-like"/>
</dbReference>
<dbReference type="PANTHER" id="PTHR31544">
    <property type="entry name" value="AIG2-LIKE PROTEIN D"/>
    <property type="match status" value="1"/>
</dbReference>
<dbReference type="InterPro" id="IPR009288">
    <property type="entry name" value="AIG2-like_dom"/>
</dbReference>
<dbReference type="InterPro" id="IPR045038">
    <property type="entry name" value="AIG2-like"/>
</dbReference>
<dbReference type="PANTHER" id="PTHR31544:SF2">
    <property type="entry name" value="AIG2-LIKE PROTEIN D"/>
    <property type="match status" value="1"/>
</dbReference>
<evidence type="ECO:0000259" key="4">
    <source>
        <dbReference type="Pfam" id="PF06094"/>
    </source>
</evidence>
<gene>
    <name evidence="5" type="ORF">UCREL1_8812</name>
</gene>
<evidence type="ECO:0000256" key="2">
    <source>
        <dbReference type="ARBA" id="ARBA00022679"/>
    </source>
</evidence>
<reference evidence="6" key="1">
    <citation type="journal article" date="2013" name="Genome Announc.">
        <title>Draft genome sequence of the grapevine dieback fungus Eutypa lata UCR-EL1.</title>
        <authorList>
            <person name="Blanco-Ulate B."/>
            <person name="Rolshausen P.E."/>
            <person name="Cantu D."/>
        </authorList>
    </citation>
    <scope>NUCLEOTIDE SEQUENCE [LARGE SCALE GENOMIC DNA]</scope>
    <source>
        <strain evidence="6">UCR-EL1</strain>
    </source>
</reference>